<dbReference type="PANTHER" id="PTHR35866:SF1">
    <property type="entry name" value="YKGJ FAMILY CYSTEINE CLUSTER PROTEIN"/>
    <property type="match status" value="1"/>
</dbReference>
<name>A0A5C6VEF4_9FLAO</name>
<comment type="caution">
    <text evidence="1">The sequence shown here is derived from an EMBL/GenBank/DDBJ whole genome shotgun (WGS) entry which is preliminary data.</text>
</comment>
<organism evidence="1 2">
    <name type="scientific">Luteibaculum oceani</name>
    <dbReference type="NCBI Taxonomy" id="1294296"/>
    <lineage>
        <taxon>Bacteria</taxon>
        <taxon>Pseudomonadati</taxon>
        <taxon>Bacteroidota</taxon>
        <taxon>Flavobacteriia</taxon>
        <taxon>Flavobacteriales</taxon>
        <taxon>Luteibaculaceae</taxon>
        <taxon>Luteibaculum</taxon>
    </lineage>
</organism>
<dbReference type="EMBL" id="VORB01000004">
    <property type="protein sequence ID" value="TXC81498.1"/>
    <property type="molecule type" value="Genomic_DNA"/>
</dbReference>
<dbReference type="PANTHER" id="PTHR35866">
    <property type="entry name" value="PUTATIVE-RELATED"/>
    <property type="match status" value="1"/>
</dbReference>
<dbReference type="InterPro" id="IPR005358">
    <property type="entry name" value="Puta_zinc/iron-chelating_dom"/>
</dbReference>
<evidence type="ECO:0000313" key="1">
    <source>
        <dbReference type="EMBL" id="TXC81498.1"/>
    </source>
</evidence>
<dbReference type="Pfam" id="PF03692">
    <property type="entry name" value="CxxCxxCC"/>
    <property type="match status" value="1"/>
</dbReference>
<dbReference type="Proteomes" id="UP000321168">
    <property type="component" value="Unassembled WGS sequence"/>
</dbReference>
<sequence length="161" mass="18566">MHKDYREILERGAKKKKEFKAFLGVLAKSNSPSPRQILEVHAEVEKEINCLECANCCKTTPALVENEEFDRLAKAIGVTRSKFVQGFLELDEDGDFVFNQSPCRFLGPDNKCCIYEDRPNACREYPHTDDSNFRKYQEMNLENTKICPIVVRVLEKLMKLG</sequence>
<dbReference type="RefSeq" id="WP_147014227.1">
    <property type="nucleotide sequence ID" value="NZ_VORB01000004.1"/>
</dbReference>
<evidence type="ECO:0000313" key="2">
    <source>
        <dbReference type="Proteomes" id="UP000321168"/>
    </source>
</evidence>
<proteinExistence type="predicted"/>
<protein>
    <submittedName>
        <fullName evidence="1">YkgJ family cysteine cluster protein</fullName>
    </submittedName>
</protein>
<keyword evidence="2" id="KW-1185">Reference proteome</keyword>
<dbReference type="OrthoDB" id="665764at2"/>
<dbReference type="AlphaFoldDB" id="A0A5C6VEF4"/>
<accession>A0A5C6VEF4</accession>
<gene>
    <name evidence="1" type="ORF">FRX97_05690</name>
</gene>
<reference evidence="1 2" key="1">
    <citation type="submission" date="2019-08" db="EMBL/GenBank/DDBJ databases">
        <title>Genome of Luteibaculum oceani JCM 18817.</title>
        <authorList>
            <person name="Bowman J.P."/>
        </authorList>
    </citation>
    <scope>NUCLEOTIDE SEQUENCE [LARGE SCALE GENOMIC DNA]</scope>
    <source>
        <strain evidence="1 2">JCM 18817</strain>
    </source>
</reference>